<organism evidence="1 2">
    <name type="scientific">Pleurodeles waltl</name>
    <name type="common">Iberian ribbed newt</name>
    <dbReference type="NCBI Taxonomy" id="8319"/>
    <lineage>
        <taxon>Eukaryota</taxon>
        <taxon>Metazoa</taxon>
        <taxon>Chordata</taxon>
        <taxon>Craniata</taxon>
        <taxon>Vertebrata</taxon>
        <taxon>Euteleostomi</taxon>
        <taxon>Amphibia</taxon>
        <taxon>Batrachia</taxon>
        <taxon>Caudata</taxon>
        <taxon>Salamandroidea</taxon>
        <taxon>Salamandridae</taxon>
        <taxon>Pleurodelinae</taxon>
        <taxon>Pleurodeles</taxon>
    </lineage>
</organism>
<sequence>MAAGYRSSVGRRAPIGSGGALEAKHSLTNEIQRGCMMVRTGHQVRSEARWAGEMANCASMRRCTLLSSVEPQTAVAVVRGC</sequence>
<protein>
    <submittedName>
        <fullName evidence="1">Uncharacterized protein</fullName>
    </submittedName>
</protein>
<name>A0AAV7UUQ7_PLEWA</name>
<accession>A0AAV7UUQ7</accession>
<keyword evidence="2" id="KW-1185">Reference proteome</keyword>
<dbReference type="AlphaFoldDB" id="A0AAV7UUQ7"/>
<comment type="caution">
    <text evidence="1">The sequence shown here is derived from an EMBL/GenBank/DDBJ whole genome shotgun (WGS) entry which is preliminary data.</text>
</comment>
<reference evidence="1" key="1">
    <citation type="journal article" date="2022" name="bioRxiv">
        <title>Sequencing and chromosome-scale assembly of the giantPleurodeles waltlgenome.</title>
        <authorList>
            <person name="Brown T."/>
            <person name="Elewa A."/>
            <person name="Iarovenko S."/>
            <person name="Subramanian E."/>
            <person name="Araus A.J."/>
            <person name="Petzold A."/>
            <person name="Susuki M."/>
            <person name="Suzuki K.-i.T."/>
            <person name="Hayashi T."/>
            <person name="Toyoda A."/>
            <person name="Oliveira C."/>
            <person name="Osipova E."/>
            <person name="Leigh N.D."/>
            <person name="Simon A."/>
            <person name="Yun M.H."/>
        </authorList>
    </citation>
    <scope>NUCLEOTIDE SEQUENCE</scope>
    <source>
        <strain evidence="1">20211129_DDA</strain>
        <tissue evidence="1">Liver</tissue>
    </source>
</reference>
<gene>
    <name evidence="1" type="ORF">NDU88_000980</name>
</gene>
<dbReference type="Proteomes" id="UP001066276">
    <property type="component" value="Chromosome 2_2"/>
</dbReference>
<evidence type="ECO:0000313" key="2">
    <source>
        <dbReference type="Proteomes" id="UP001066276"/>
    </source>
</evidence>
<proteinExistence type="predicted"/>
<evidence type="ECO:0000313" key="1">
    <source>
        <dbReference type="EMBL" id="KAJ1191664.1"/>
    </source>
</evidence>
<dbReference type="EMBL" id="JANPWB010000004">
    <property type="protein sequence ID" value="KAJ1191664.1"/>
    <property type="molecule type" value="Genomic_DNA"/>
</dbReference>